<evidence type="ECO:0000313" key="2">
    <source>
        <dbReference type="EMBL" id="SYV97403.1"/>
    </source>
</evidence>
<name>A0A3B0QC06_9BACT</name>
<proteinExistence type="predicted"/>
<dbReference type="PANTHER" id="PTHR35149:SF2">
    <property type="entry name" value="DUF262 DOMAIN-CONTAINING PROTEIN"/>
    <property type="match status" value="1"/>
</dbReference>
<keyword evidence="3" id="KW-1185">Reference proteome</keyword>
<evidence type="ECO:0000259" key="1">
    <source>
        <dbReference type="Pfam" id="PF03235"/>
    </source>
</evidence>
<dbReference type="InterPro" id="IPR004919">
    <property type="entry name" value="GmrSD_N"/>
</dbReference>
<reference evidence="3" key="1">
    <citation type="submission" date="2018-06" db="EMBL/GenBank/DDBJ databases">
        <authorList>
            <consortium name="Pathogen Informatics"/>
        </authorList>
    </citation>
    <scope>NUCLEOTIDE SEQUENCE [LARGE SCALE GENOMIC DNA]</scope>
    <source>
        <strain evidence="3">NCTC10132</strain>
    </source>
</reference>
<dbReference type="PANTHER" id="PTHR35149">
    <property type="entry name" value="SLL5132 PROTEIN"/>
    <property type="match status" value="1"/>
</dbReference>
<protein>
    <submittedName>
        <fullName evidence="2">Uncharacterized conserved protein</fullName>
    </submittedName>
</protein>
<dbReference type="EMBL" id="LS991951">
    <property type="protein sequence ID" value="SYV97403.1"/>
    <property type="molecule type" value="Genomic_DNA"/>
</dbReference>
<evidence type="ECO:0000313" key="3">
    <source>
        <dbReference type="Proteomes" id="UP000257559"/>
    </source>
</evidence>
<dbReference type="KEGG" id="medw:NCTC10132_00768"/>
<accession>A0A3B0QC06</accession>
<gene>
    <name evidence="2" type="ORF">NCTC10132_00768</name>
</gene>
<dbReference type="AlphaFoldDB" id="A0A3B0QC06"/>
<feature type="domain" description="GmrSD restriction endonucleases N-terminal" evidence="1">
    <location>
        <begin position="2"/>
        <end position="81"/>
    </location>
</feature>
<sequence length="97" mass="11263">MIIDGQQRITTLTLLLIALRNIVFNDLKLCKSEISTDESTNNNCKLKLIEEKSKSLESLNKFLLNTNESDDKKYKLLLTEDDRVVFNCLIDKPDENW</sequence>
<feature type="non-terminal residue" evidence="2">
    <location>
        <position position="97"/>
    </location>
</feature>
<dbReference type="Pfam" id="PF03235">
    <property type="entry name" value="GmrSD_N"/>
    <property type="match status" value="1"/>
</dbReference>
<dbReference type="Proteomes" id="UP000257559">
    <property type="component" value="Chromosome"/>
</dbReference>
<organism evidence="2 3">
    <name type="scientific">Mycoplasmopsis edwardii</name>
    <dbReference type="NCBI Taxonomy" id="53558"/>
    <lineage>
        <taxon>Bacteria</taxon>
        <taxon>Bacillati</taxon>
        <taxon>Mycoplasmatota</taxon>
        <taxon>Mycoplasmoidales</taxon>
        <taxon>Metamycoplasmataceae</taxon>
        <taxon>Mycoplasmopsis</taxon>
    </lineage>
</organism>